<organism evidence="3 4">
    <name type="scientific">Svornostia abyssi</name>
    <dbReference type="NCBI Taxonomy" id="2898438"/>
    <lineage>
        <taxon>Bacteria</taxon>
        <taxon>Bacillati</taxon>
        <taxon>Actinomycetota</taxon>
        <taxon>Thermoleophilia</taxon>
        <taxon>Solirubrobacterales</taxon>
        <taxon>Baekduiaceae</taxon>
        <taxon>Svornostia</taxon>
    </lineage>
</organism>
<dbReference type="CDD" id="cd22268">
    <property type="entry name" value="DPBB_RlpA-like"/>
    <property type="match status" value="1"/>
</dbReference>
<proteinExistence type="predicted"/>
<dbReference type="PANTHER" id="PTHR34183:SF8">
    <property type="entry name" value="ENDOLYTIC PEPTIDOGLYCAN TRANSGLYCOSYLASE RLPA-RELATED"/>
    <property type="match status" value="1"/>
</dbReference>
<feature type="compositionally biased region" description="Low complexity" evidence="1">
    <location>
        <begin position="1"/>
        <end position="15"/>
    </location>
</feature>
<keyword evidence="4" id="KW-1185">Reference proteome</keyword>
<accession>A0ABY5PNJ6</accession>
<evidence type="ECO:0000313" key="3">
    <source>
        <dbReference type="EMBL" id="UUY06090.1"/>
    </source>
</evidence>
<gene>
    <name evidence="3" type="ORF">LRS13_11415</name>
</gene>
<dbReference type="InterPro" id="IPR009009">
    <property type="entry name" value="RlpA-like_DPBB"/>
</dbReference>
<dbReference type="PANTHER" id="PTHR34183">
    <property type="entry name" value="ENDOLYTIC PEPTIDOGLYCAN TRANSGLYCOSYLASE RLPA"/>
    <property type="match status" value="1"/>
</dbReference>
<dbReference type="EMBL" id="CP088295">
    <property type="protein sequence ID" value="UUY06090.1"/>
    <property type="molecule type" value="Genomic_DNA"/>
</dbReference>
<evidence type="ECO:0000259" key="2">
    <source>
        <dbReference type="Pfam" id="PF03330"/>
    </source>
</evidence>
<dbReference type="Gene3D" id="2.40.40.10">
    <property type="entry name" value="RlpA-like domain"/>
    <property type="match status" value="1"/>
</dbReference>
<sequence>MACPAAAEAQAPAPADSGGAAFGEPLLGAEPAALHGRMTTIKGSRPDAAGKQVTVQRLVPDAGWQTLGSVPADATGAFALPWRAADVGRYPLRTLVDGQAPAQAQTASSAPDQPELVVYRPVKATWYGPGFFGNKTACGQRLRKGTRGVAHRTLPCGSVVEVTYGGKTVQATVIDRGPFRAGVHYDLTQATARDIGFDGLQTIGVLTVSRPAVPVQRKRR</sequence>
<dbReference type="Pfam" id="PF03330">
    <property type="entry name" value="DPBB_1"/>
    <property type="match status" value="1"/>
</dbReference>
<feature type="region of interest" description="Disordered" evidence="1">
    <location>
        <begin position="1"/>
        <end position="24"/>
    </location>
</feature>
<evidence type="ECO:0000313" key="4">
    <source>
        <dbReference type="Proteomes" id="UP001058860"/>
    </source>
</evidence>
<dbReference type="InterPro" id="IPR036908">
    <property type="entry name" value="RlpA-like_sf"/>
</dbReference>
<evidence type="ECO:0000256" key="1">
    <source>
        <dbReference type="SAM" id="MobiDB-lite"/>
    </source>
</evidence>
<reference evidence="4" key="1">
    <citation type="submission" date="2021-11" db="EMBL/GenBank/DDBJ databases">
        <title>Cultivation dependent microbiological survey of springs from the worlds oldest radium mine currently devoted to the extraction of radon-saturated water.</title>
        <authorList>
            <person name="Kapinusova G."/>
            <person name="Smrhova T."/>
            <person name="Strejcek M."/>
            <person name="Suman J."/>
            <person name="Jani K."/>
            <person name="Pajer P."/>
            <person name="Uhlik O."/>
        </authorList>
    </citation>
    <scope>NUCLEOTIDE SEQUENCE [LARGE SCALE GENOMIC DNA]</scope>
    <source>
        <strain evidence="4">J379</strain>
    </source>
</reference>
<protein>
    <submittedName>
        <fullName evidence="3">Septal ring lytic transglycosylase RlpA family protein</fullName>
    </submittedName>
</protein>
<name>A0ABY5PNJ6_9ACTN</name>
<dbReference type="RefSeq" id="WP_353866519.1">
    <property type="nucleotide sequence ID" value="NZ_CP088295.1"/>
</dbReference>
<dbReference type="SUPFAM" id="SSF50685">
    <property type="entry name" value="Barwin-like endoglucanases"/>
    <property type="match status" value="1"/>
</dbReference>
<feature type="domain" description="RlpA-like protein double-psi beta-barrel" evidence="2">
    <location>
        <begin position="123"/>
        <end position="199"/>
    </location>
</feature>
<dbReference type="Proteomes" id="UP001058860">
    <property type="component" value="Chromosome"/>
</dbReference>